<keyword evidence="1" id="KW-1133">Transmembrane helix</keyword>
<comment type="caution">
    <text evidence="2">The sequence shown here is derived from an EMBL/GenBank/DDBJ whole genome shotgun (WGS) entry which is preliminary data.</text>
</comment>
<feature type="transmembrane region" description="Helical" evidence="1">
    <location>
        <begin position="18"/>
        <end position="39"/>
    </location>
</feature>
<keyword evidence="1" id="KW-0472">Membrane</keyword>
<feature type="transmembrane region" description="Helical" evidence="1">
    <location>
        <begin position="51"/>
        <end position="73"/>
    </location>
</feature>
<name>A0A7Z0WNZ3_9PSEU</name>
<evidence type="ECO:0000313" key="3">
    <source>
        <dbReference type="Proteomes" id="UP000185696"/>
    </source>
</evidence>
<dbReference type="OrthoDB" id="9975391at2"/>
<organism evidence="2 3">
    <name type="scientific">Actinophytocola xinjiangensis</name>
    <dbReference type="NCBI Taxonomy" id="485602"/>
    <lineage>
        <taxon>Bacteria</taxon>
        <taxon>Bacillati</taxon>
        <taxon>Actinomycetota</taxon>
        <taxon>Actinomycetes</taxon>
        <taxon>Pseudonocardiales</taxon>
        <taxon>Pseudonocardiaceae</taxon>
    </lineage>
</organism>
<reference evidence="2 3" key="1">
    <citation type="submission" date="2016-12" db="EMBL/GenBank/DDBJ databases">
        <title>The draft genome sequence of Actinophytocola xinjiangensis.</title>
        <authorList>
            <person name="Wang W."/>
            <person name="Yuan L."/>
        </authorList>
    </citation>
    <scope>NUCLEOTIDE SEQUENCE [LARGE SCALE GENOMIC DNA]</scope>
    <source>
        <strain evidence="2 3">CGMCC 4.4663</strain>
    </source>
</reference>
<sequence length="150" mass="15826">MTESETGPSIRPSRTDGVILAVGLVYVVLAVAGTVKVGWHDFGWSEPDRVFWVFGVSTLANVVHGVVGLVGLFAAVGSAAFAFTPVLGVTFTAMAAFGIVAMSANDGGDPLNLTWWNVILYVVSAVACGYAYIGRVHDLHLRRTRTSAGR</sequence>
<feature type="transmembrane region" description="Helical" evidence="1">
    <location>
        <begin position="114"/>
        <end position="133"/>
    </location>
</feature>
<gene>
    <name evidence="2" type="ORF">BLA60_08295</name>
</gene>
<evidence type="ECO:0000313" key="2">
    <source>
        <dbReference type="EMBL" id="OLF12020.1"/>
    </source>
</evidence>
<evidence type="ECO:0008006" key="4">
    <source>
        <dbReference type="Google" id="ProtNLM"/>
    </source>
</evidence>
<dbReference type="EMBL" id="MSIF01000003">
    <property type="protein sequence ID" value="OLF12020.1"/>
    <property type="molecule type" value="Genomic_DNA"/>
</dbReference>
<feature type="transmembrane region" description="Helical" evidence="1">
    <location>
        <begin position="80"/>
        <end position="102"/>
    </location>
</feature>
<protein>
    <recommendedName>
        <fullName evidence="4">DUF4383 domain-containing protein</fullName>
    </recommendedName>
</protein>
<proteinExistence type="predicted"/>
<keyword evidence="3" id="KW-1185">Reference proteome</keyword>
<dbReference type="AlphaFoldDB" id="A0A7Z0WNZ3"/>
<dbReference type="Pfam" id="PF14325">
    <property type="entry name" value="DUF4383"/>
    <property type="match status" value="1"/>
</dbReference>
<dbReference type="Proteomes" id="UP000185696">
    <property type="component" value="Unassembled WGS sequence"/>
</dbReference>
<dbReference type="RefSeq" id="WP_075132208.1">
    <property type="nucleotide sequence ID" value="NZ_MSIF01000003.1"/>
</dbReference>
<evidence type="ECO:0000256" key="1">
    <source>
        <dbReference type="SAM" id="Phobius"/>
    </source>
</evidence>
<accession>A0A7Z0WNZ3</accession>
<keyword evidence="1" id="KW-0812">Transmembrane</keyword>